<evidence type="ECO:0000256" key="4">
    <source>
        <dbReference type="ARBA" id="ARBA00023136"/>
    </source>
</evidence>
<feature type="region of interest" description="Disordered" evidence="6">
    <location>
        <begin position="298"/>
        <end position="447"/>
    </location>
</feature>
<dbReference type="CDD" id="cd00171">
    <property type="entry name" value="Sec7"/>
    <property type="match status" value="1"/>
</dbReference>
<dbReference type="InterPro" id="IPR032691">
    <property type="entry name" value="Mon2/Sec7/BIG1-like_HUS"/>
</dbReference>
<keyword evidence="9" id="KW-1185">Reference proteome</keyword>
<evidence type="ECO:0000313" key="9">
    <source>
        <dbReference type="Proteomes" id="UP001212841"/>
    </source>
</evidence>
<protein>
    <submittedName>
        <fullName evidence="8">Brefeldin A-inhibited guanine nucleotide-exchange protein 2</fullName>
    </submittedName>
</protein>
<dbReference type="InterPro" id="IPR023394">
    <property type="entry name" value="Sec7_C_sf"/>
</dbReference>
<dbReference type="PANTHER" id="PTHR10663:SF375">
    <property type="entry name" value="LD29171P"/>
    <property type="match status" value="1"/>
</dbReference>
<dbReference type="PANTHER" id="PTHR10663">
    <property type="entry name" value="GUANYL-NUCLEOTIDE EXCHANGE FACTOR"/>
    <property type="match status" value="1"/>
</dbReference>
<feature type="region of interest" description="Disordered" evidence="6">
    <location>
        <begin position="2024"/>
        <end position="2045"/>
    </location>
</feature>
<organism evidence="8 9">
    <name type="scientific">Rhizophlyctis rosea</name>
    <dbReference type="NCBI Taxonomy" id="64517"/>
    <lineage>
        <taxon>Eukaryota</taxon>
        <taxon>Fungi</taxon>
        <taxon>Fungi incertae sedis</taxon>
        <taxon>Chytridiomycota</taxon>
        <taxon>Chytridiomycota incertae sedis</taxon>
        <taxon>Chytridiomycetes</taxon>
        <taxon>Rhizophlyctidales</taxon>
        <taxon>Rhizophlyctidaceae</taxon>
        <taxon>Rhizophlyctis</taxon>
    </lineage>
</organism>
<dbReference type="InterPro" id="IPR035999">
    <property type="entry name" value="Sec7_dom_sf"/>
</dbReference>
<evidence type="ECO:0000256" key="5">
    <source>
        <dbReference type="ARBA" id="ARBA00060451"/>
    </source>
</evidence>
<evidence type="ECO:0000256" key="1">
    <source>
        <dbReference type="ARBA" id="ARBA00022448"/>
    </source>
</evidence>
<feature type="compositionally biased region" description="Polar residues" evidence="6">
    <location>
        <begin position="367"/>
        <end position="377"/>
    </location>
</feature>
<dbReference type="InterPro" id="IPR032629">
    <property type="entry name" value="DCB_dom"/>
</dbReference>
<feature type="region of interest" description="Disordered" evidence="6">
    <location>
        <begin position="485"/>
        <end position="504"/>
    </location>
</feature>
<dbReference type="Pfam" id="PF09324">
    <property type="entry name" value="Sec7-like_HDS"/>
    <property type="match status" value="1"/>
</dbReference>
<dbReference type="PROSITE" id="PS50190">
    <property type="entry name" value="SEC7"/>
    <property type="match status" value="1"/>
</dbReference>
<dbReference type="GO" id="GO:0030663">
    <property type="term" value="C:COPI-coated vesicle membrane"/>
    <property type="evidence" value="ECO:0007669"/>
    <property type="project" value="UniProtKB-SubCell"/>
</dbReference>
<dbReference type="GO" id="GO:0032012">
    <property type="term" value="P:regulation of ARF protein signal transduction"/>
    <property type="evidence" value="ECO:0007669"/>
    <property type="project" value="InterPro"/>
</dbReference>
<accession>A0AAD5X9L2</accession>
<dbReference type="InterPro" id="IPR046455">
    <property type="entry name" value="Sec7/BIG1-like_C"/>
</dbReference>
<feature type="compositionally biased region" description="Polar residues" evidence="6">
    <location>
        <begin position="810"/>
        <end position="822"/>
    </location>
</feature>
<dbReference type="Pfam" id="PF16213">
    <property type="entry name" value="DCB"/>
    <property type="match status" value="1"/>
</dbReference>
<keyword evidence="3" id="KW-0653">Protein transport</keyword>
<evidence type="ECO:0000256" key="2">
    <source>
        <dbReference type="ARBA" id="ARBA00022490"/>
    </source>
</evidence>
<dbReference type="Pfam" id="PF20252">
    <property type="entry name" value="BIG2_C"/>
    <property type="match status" value="1"/>
</dbReference>
<dbReference type="SUPFAM" id="SSF48425">
    <property type="entry name" value="Sec7 domain"/>
    <property type="match status" value="1"/>
</dbReference>
<evidence type="ECO:0000256" key="6">
    <source>
        <dbReference type="SAM" id="MobiDB-lite"/>
    </source>
</evidence>
<keyword evidence="4" id="KW-0472">Membrane</keyword>
<evidence type="ECO:0000313" key="8">
    <source>
        <dbReference type="EMBL" id="KAJ3056406.1"/>
    </source>
</evidence>
<name>A0AAD5X9L2_9FUNG</name>
<dbReference type="InterPro" id="IPR000904">
    <property type="entry name" value="Sec7_dom"/>
</dbReference>
<dbReference type="EMBL" id="JADGJD010000034">
    <property type="protein sequence ID" value="KAJ3056406.1"/>
    <property type="molecule type" value="Genomic_DNA"/>
</dbReference>
<evidence type="ECO:0000259" key="7">
    <source>
        <dbReference type="PROSITE" id="PS50190"/>
    </source>
</evidence>
<reference evidence="8" key="1">
    <citation type="submission" date="2020-05" db="EMBL/GenBank/DDBJ databases">
        <title>Phylogenomic resolution of chytrid fungi.</title>
        <authorList>
            <person name="Stajich J.E."/>
            <person name="Amses K."/>
            <person name="Simmons R."/>
            <person name="Seto K."/>
            <person name="Myers J."/>
            <person name="Bonds A."/>
            <person name="Quandt C.A."/>
            <person name="Barry K."/>
            <person name="Liu P."/>
            <person name="Grigoriev I."/>
            <person name="Longcore J.E."/>
            <person name="James T.Y."/>
        </authorList>
    </citation>
    <scope>NUCLEOTIDE SEQUENCE</scope>
    <source>
        <strain evidence="8">JEL0318</strain>
    </source>
</reference>
<dbReference type="Pfam" id="PF12783">
    <property type="entry name" value="Sec7-like_HUS"/>
    <property type="match status" value="1"/>
</dbReference>
<dbReference type="Pfam" id="PF01369">
    <property type="entry name" value="Sec7"/>
    <property type="match status" value="1"/>
</dbReference>
<dbReference type="FunFam" id="1.10.220.20:FF:000002">
    <property type="entry name" value="Brefeldin A-inhibited guanine nucleotide-exchange protein 1"/>
    <property type="match status" value="1"/>
</dbReference>
<evidence type="ECO:0000256" key="3">
    <source>
        <dbReference type="ARBA" id="ARBA00022927"/>
    </source>
</evidence>
<comment type="subcellular location">
    <subcellularLocation>
        <location evidence="5">Cytoplasmic vesicle</location>
        <location evidence="5">COPI-coated vesicle membrane</location>
    </subcellularLocation>
</comment>
<keyword evidence="2" id="KW-0963">Cytoplasm</keyword>
<gene>
    <name evidence="8" type="primary">ARFGEF2</name>
    <name evidence="8" type="ORF">HK097_007019</name>
</gene>
<dbReference type="InterPro" id="IPR015403">
    <property type="entry name" value="Mon2/Sec7/BIG1-like_HDS"/>
</dbReference>
<dbReference type="Gene3D" id="1.10.220.20">
    <property type="match status" value="1"/>
</dbReference>
<feature type="domain" description="SEC7" evidence="7">
    <location>
        <begin position="834"/>
        <end position="1020"/>
    </location>
</feature>
<dbReference type="GO" id="GO:0015031">
    <property type="term" value="P:protein transport"/>
    <property type="evidence" value="ECO:0007669"/>
    <property type="project" value="UniProtKB-KW"/>
</dbReference>
<comment type="caution">
    <text evidence="8">The sequence shown here is derived from an EMBL/GenBank/DDBJ whole genome shotgun (WGS) entry which is preliminary data.</text>
</comment>
<feature type="compositionally biased region" description="Basic and acidic residues" evidence="6">
    <location>
        <begin position="325"/>
        <end position="346"/>
    </location>
</feature>
<feature type="region of interest" description="Disordered" evidence="6">
    <location>
        <begin position="810"/>
        <end position="835"/>
    </location>
</feature>
<keyword evidence="1" id="KW-0813">Transport</keyword>
<dbReference type="SMART" id="SM00222">
    <property type="entry name" value="Sec7"/>
    <property type="match status" value="1"/>
</dbReference>
<dbReference type="GO" id="GO:0005085">
    <property type="term" value="F:guanyl-nucleotide exchange factor activity"/>
    <property type="evidence" value="ECO:0007669"/>
    <property type="project" value="InterPro"/>
</dbReference>
<dbReference type="Gene3D" id="1.10.1000.11">
    <property type="entry name" value="Arf Nucleotide-binding Site Opener,domain 2"/>
    <property type="match status" value="1"/>
</dbReference>
<sequence>MLRSCLERLQQEAGRVKDVKEAVATALEDWDAEKEKVVAAGGDPETISADNYWAPFRIALQPTNHLKLREAALDSLQKLIARKLLRGALPIDTVGAASQLPRRRSSIALENDLSNLDITSPGLSHNGADGYFTGAGPNGLPQDIPPPVHSPRASTVSGDESISLPPPQYPYPAFLIDEIVHTVCTSFTSVQSDEPVHLQVLKVLLTIVTSTVCEIHEVTLLKVVQTCFNIHQQTRNQTHKMTAKASLTQMINLVFSRMERYAEVLARSLETGSLFELEKLTGPEGSTPTVGLRVLQNGSARNDGSHVEPSTAPTKEETIAPAKASADEPKPHVHVEEAESGGKETGSDSANGDPQPPEDGTAVVDQGPNQFNISDDSAPQAVTGEAGTPTARESLAPLDEQTTSPTRAHKRVISMTDEDPGITPPDHPSSPSEPTGLHYGSPGLTSGNNPYDPTVAHYNELLRKDVFLVFRHLCRLSIQTDNLSRSDNSFSATTPPASGSSLPMDEISQQATRTRILALELILSVLNNSGPVLQTDDLYMVLVRHNLTLSISRNGITTNPMLFELSLSIFLMVIRFFRGRLKTEVEVLLNTIYLGILEMGNSTYKQKSMVLQGLLKICENPQTLVDIYLNYDCDLTAVSIFERIVSTCGRIAQGRDSSQAPAASISSGLMSYAVSAAGLDSKEQLIRAQERRLKLRGLCCLVAIVNSLVDWSAEVAPVGGKGKKAIGSEGVTGGSGGRDSIVVGEEIKEAEGGVVGKRSLETTKSANSSVETTTKTFLDALAPTNQANPVMVIKHPLHSVVMDHHGPYNLPNSSTGSLNSTPGAAANAEDDPSQIESMASRKQLLRNAVKQFNMKPSKGIKMLIEHGFITNDAQSIAEFLRSASGLTKASIGEYLGEGDAFNIQVMHAFIDSIDFADQTFVEALRAFLQTFRLPGEAQKIDRIMEKFADRYCETNPGVFTKADTAYTLAFSVIMLNTDQHSSQIKHRMDLAAFLKNNRGIDDTDLTDEFLGAIFEDIRENEIIMEEEHAGNLAQMAVGWGAGDLNDRQRMELYRREIGQVQKKSQMLMQGGSGGATAGAAAGKIAQPFRTAQMAELARPMFGMASWPLMAVFSLLFEGIGDDEENEALVSGDGGAAAKPVVEPKVADLCLQGFGGSIRIASIFRMETERDAFVSSLAKLTGLSHVQDIRPKNIKAIKALIGIANMLGEYLEGSWLQVLKAVSLMERLQLIANRNSMEGRRSGEGSGRLSIVDRSSLDAGSGSPAPVARGSSVTGLKMEELAAQARLNPTLEKLVNEFQNQTTVVAIDRIFTNTVNLSATAIIHFFRSLCRVSMEEVGLDPNTPAGAPPVFVGGSSSPRMYLLQKIVEIAHYNIHRIRFEWTQVWRLLRPHFDAVGLHPSLTVATFAVDSLRQLSMKFLEREELGHYNSQGEFLKSFEWIMRWTTRWEIKELILQSLSQMIAARSRSIRSGWKSIFGVLTRAAIPSGTAQNDSSLERHGDEEEDDHDRLVRASVAVVQGVFRDNFDAVLNAGAFVDYVACLAEFALLEGHGQTHDEVVIGSVQLLQFCAKFLVQLGEDEAEGLVKGTGNDVNGETGEPTPPAAVTVPVGEAGSATTPHPLTAQRSGSVPYLLPSGIVSEDQFYLKWFPILSAFSRVIIGSKSAAVRTRATDALFDTLRDAGHLFESKYWMKIFGSVVAPIFEDLRDPMELNGNKKEDSSAVWIHGLRLLIDLTSSFFDKLVGDGGEVMRGVLDLMTGMLERKDEKLATSGGICLQQFLKTNVGKFEKAKCWDLITDSLERSFRVTMPAELLCCEYGADKGAGNTSPISTSSVGAGGSLNDKTVPVPLEEVVGIGVRAAQEVGKQVTLDTLDFQHTIIKCVTHLELVQNVAEIALMRILDARKPVSTESNSSQPNGNAFTNGVDETIALSVTSTTSPTTLSAKSSSTPRFALTITLVPPPHRGRWLKCLYNSYAVARAFNADYDLRYAIYRRGLVPQMPHLVKQETVSVATYLRVLFAVYRAQGDSEGDGDMGVSSAGRGDTTDDPGTALARETLDVFERYVDFLVDQQKNARDIGLWSPVVVIIFKELLAMEGWWTTGGGRNVNDDSVSTSGCLGLKKHLPRYFRLGIKMMSVDRGEVRAALQEFMEQVGEKFLKVT</sequence>
<dbReference type="Proteomes" id="UP001212841">
    <property type="component" value="Unassembled WGS sequence"/>
</dbReference>
<proteinExistence type="predicted"/>
<dbReference type="FunFam" id="1.10.1000.11:FF:000003">
    <property type="entry name" value="Brefeldin A-inhibited guanine nucleotide-exchange protein 1"/>
    <property type="match status" value="1"/>
</dbReference>